<sequence length="93" mass="10475">MIGVRSGFCIAFAASIVLLAYYISQHSVYPKLPVSDLHPQGSEADMVIRLSDLLEVDFQQFAGYITVDEVNQRNLFYYFVESEVDPVSKPIVL</sequence>
<dbReference type="InterPro" id="IPR029058">
    <property type="entry name" value="AB_hydrolase_fold"/>
</dbReference>
<dbReference type="EMBL" id="DF974756">
    <property type="protein sequence ID" value="GAU50391.1"/>
    <property type="molecule type" value="Genomic_DNA"/>
</dbReference>
<feature type="transmembrane region" description="Helical" evidence="2">
    <location>
        <begin position="7"/>
        <end position="24"/>
    </location>
</feature>
<comment type="similarity">
    <text evidence="1">Belongs to the peptidase S10 family.</text>
</comment>
<name>A0A2Z6P1P6_TRISU</name>
<dbReference type="GO" id="GO:0006508">
    <property type="term" value="P:proteolysis"/>
    <property type="evidence" value="ECO:0007669"/>
    <property type="project" value="InterPro"/>
</dbReference>
<organism evidence="3 4">
    <name type="scientific">Trifolium subterraneum</name>
    <name type="common">Subterranean clover</name>
    <dbReference type="NCBI Taxonomy" id="3900"/>
    <lineage>
        <taxon>Eukaryota</taxon>
        <taxon>Viridiplantae</taxon>
        <taxon>Streptophyta</taxon>
        <taxon>Embryophyta</taxon>
        <taxon>Tracheophyta</taxon>
        <taxon>Spermatophyta</taxon>
        <taxon>Magnoliopsida</taxon>
        <taxon>eudicotyledons</taxon>
        <taxon>Gunneridae</taxon>
        <taxon>Pentapetalae</taxon>
        <taxon>rosids</taxon>
        <taxon>fabids</taxon>
        <taxon>Fabales</taxon>
        <taxon>Fabaceae</taxon>
        <taxon>Papilionoideae</taxon>
        <taxon>50 kb inversion clade</taxon>
        <taxon>NPAAA clade</taxon>
        <taxon>Hologalegina</taxon>
        <taxon>IRL clade</taxon>
        <taxon>Trifolieae</taxon>
        <taxon>Trifolium</taxon>
    </lineage>
</organism>
<protein>
    <submittedName>
        <fullName evidence="3">Uncharacterized protein</fullName>
    </submittedName>
</protein>
<dbReference type="AlphaFoldDB" id="A0A2Z6P1P6"/>
<keyword evidence="2" id="KW-0472">Membrane</keyword>
<evidence type="ECO:0000256" key="2">
    <source>
        <dbReference type="SAM" id="Phobius"/>
    </source>
</evidence>
<dbReference type="OrthoDB" id="1431567at2759"/>
<gene>
    <name evidence="3" type="ORF">TSUD_409420</name>
</gene>
<proteinExistence type="inferred from homology"/>
<dbReference type="Pfam" id="PF00450">
    <property type="entry name" value="Peptidase_S10"/>
    <property type="match status" value="1"/>
</dbReference>
<reference evidence="4" key="1">
    <citation type="journal article" date="2017" name="Front. Plant Sci.">
        <title>Climate Clever Clovers: New Paradigm to Reduce the Environmental Footprint of Ruminants by Breeding Low Methanogenic Forages Utilizing Haplotype Variation.</title>
        <authorList>
            <person name="Kaur P."/>
            <person name="Appels R."/>
            <person name="Bayer P.E."/>
            <person name="Keeble-Gagnere G."/>
            <person name="Wang J."/>
            <person name="Hirakawa H."/>
            <person name="Shirasawa K."/>
            <person name="Vercoe P."/>
            <person name="Stefanova K."/>
            <person name="Durmic Z."/>
            <person name="Nichols P."/>
            <person name="Revell C."/>
            <person name="Isobe S.N."/>
            <person name="Edwards D."/>
            <person name="Erskine W."/>
        </authorList>
    </citation>
    <scope>NUCLEOTIDE SEQUENCE [LARGE SCALE GENOMIC DNA]</scope>
    <source>
        <strain evidence="4">cv. Daliak</strain>
    </source>
</reference>
<dbReference type="InterPro" id="IPR001563">
    <property type="entry name" value="Peptidase_S10"/>
</dbReference>
<dbReference type="SUPFAM" id="SSF53474">
    <property type="entry name" value="alpha/beta-Hydrolases"/>
    <property type="match status" value="1"/>
</dbReference>
<dbReference type="Gene3D" id="3.40.50.1820">
    <property type="entry name" value="alpha/beta hydrolase"/>
    <property type="match status" value="1"/>
</dbReference>
<evidence type="ECO:0000313" key="3">
    <source>
        <dbReference type="EMBL" id="GAU50391.1"/>
    </source>
</evidence>
<dbReference type="Proteomes" id="UP000242715">
    <property type="component" value="Unassembled WGS sequence"/>
</dbReference>
<evidence type="ECO:0000313" key="4">
    <source>
        <dbReference type="Proteomes" id="UP000242715"/>
    </source>
</evidence>
<keyword evidence="4" id="KW-1185">Reference proteome</keyword>
<evidence type="ECO:0000256" key="1">
    <source>
        <dbReference type="ARBA" id="ARBA00009431"/>
    </source>
</evidence>
<keyword evidence="2" id="KW-1133">Transmembrane helix</keyword>
<accession>A0A2Z6P1P6</accession>
<keyword evidence="2" id="KW-0812">Transmembrane</keyword>
<dbReference type="GO" id="GO:0004185">
    <property type="term" value="F:serine-type carboxypeptidase activity"/>
    <property type="evidence" value="ECO:0007669"/>
    <property type="project" value="InterPro"/>
</dbReference>